<dbReference type="Proteomes" id="UP000639338">
    <property type="component" value="Unassembled WGS sequence"/>
</dbReference>
<feature type="signal peptide" evidence="1">
    <location>
        <begin position="1"/>
        <end position="19"/>
    </location>
</feature>
<feature type="chain" id="PRO_5032940544" description="Peptidase S1 domain-containing protein" evidence="1">
    <location>
        <begin position="20"/>
        <end position="399"/>
    </location>
</feature>
<feature type="domain" description="Peptidase S1" evidence="2">
    <location>
        <begin position="157"/>
        <end position="396"/>
    </location>
</feature>
<keyword evidence="1" id="KW-0732">Signal</keyword>
<dbReference type="PANTHER" id="PTHR24260:SF136">
    <property type="entry name" value="GH08193P-RELATED"/>
    <property type="match status" value="1"/>
</dbReference>
<dbReference type="InterPro" id="IPR051333">
    <property type="entry name" value="CLIP_Serine_Protease"/>
</dbReference>
<dbReference type="InterPro" id="IPR043504">
    <property type="entry name" value="Peptidase_S1_PA_chymotrypsin"/>
</dbReference>
<dbReference type="Pfam" id="PF00089">
    <property type="entry name" value="Trypsin"/>
    <property type="match status" value="1"/>
</dbReference>
<gene>
    <name evidence="3" type="ORF">HCN44_001616</name>
</gene>
<dbReference type="SUPFAM" id="SSF50494">
    <property type="entry name" value="Trypsin-like serine proteases"/>
    <property type="match status" value="1"/>
</dbReference>
<evidence type="ECO:0000313" key="3">
    <source>
        <dbReference type="EMBL" id="KAF7992291.1"/>
    </source>
</evidence>
<dbReference type="EMBL" id="JACMRX010000003">
    <property type="protein sequence ID" value="KAF7992291.1"/>
    <property type="molecule type" value="Genomic_DNA"/>
</dbReference>
<protein>
    <recommendedName>
        <fullName evidence="2">Peptidase S1 domain-containing protein</fullName>
    </recommendedName>
</protein>
<organism evidence="3 4">
    <name type="scientific">Aphidius gifuensis</name>
    <name type="common">Parasitoid wasp</name>
    <dbReference type="NCBI Taxonomy" id="684658"/>
    <lineage>
        <taxon>Eukaryota</taxon>
        <taxon>Metazoa</taxon>
        <taxon>Ecdysozoa</taxon>
        <taxon>Arthropoda</taxon>
        <taxon>Hexapoda</taxon>
        <taxon>Insecta</taxon>
        <taxon>Pterygota</taxon>
        <taxon>Neoptera</taxon>
        <taxon>Endopterygota</taxon>
        <taxon>Hymenoptera</taxon>
        <taxon>Apocrita</taxon>
        <taxon>Ichneumonoidea</taxon>
        <taxon>Braconidae</taxon>
        <taxon>Aphidiinae</taxon>
        <taxon>Aphidius</taxon>
    </lineage>
</organism>
<dbReference type="GO" id="GO:0006508">
    <property type="term" value="P:proteolysis"/>
    <property type="evidence" value="ECO:0007669"/>
    <property type="project" value="InterPro"/>
</dbReference>
<evidence type="ECO:0000313" key="4">
    <source>
        <dbReference type="Proteomes" id="UP000639338"/>
    </source>
</evidence>
<dbReference type="InterPro" id="IPR009003">
    <property type="entry name" value="Peptidase_S1_PA"/>
</dbReference>
<comment type="caution">
    <text evidence="3">The sequence shown here is derived from an EMBL/GenBank/DDBJ whole genome shotgun (WGS) entry which is preliminary data.</text>
</comment>
<evidence type="ECO:0000259" key="2">
    <source>
        <dbReference type="PROSITE" id="PS50240"/>
    </source>
</evidence>
<evidence type="ECO:0000256" key="1">
    <source>
        <dbReference type="SAM" id="SignalP"/>
    </source>
</evidence>
<proteinExistence type="predicted"/>
<dbReference type="PANTHER" id="PTHR24260">
    <property type="match status" value="1"/>
</dbReference>
<dbReference type="InterPro" id="IPR001254">
    <property type="entry name" value="Trypsin_dom"/>
</dbReference>
<dbReference type="Gene3D" id="2.40.10.10">
    <property type="entry name" value="Trypsin-like serine proteases"/>
    <property type="match status" value="1"/>
</dbReference>
<name>A0A834XT15_APHGI</name>
<keyword evidence="4" id="KW-1185">Reference proteome</keyword>
<dbReference type="GO" id="GO:0004252">
    <property type="term" value="F:serine-type endopeptidase activity"/>
    <property type="evidence" value="ECO:0007669"/>
    <property type="project" value="InterPro"/>
</dbReference>
<dbReference type="PROSITE" id="PS50240">
    <property type="entry name" value="TRYPSIN_DOM"/>
    <property type="match status" value="1"/>
</dbReference>
<dbReference type="SMART" id="SM00020">
    <property type="entry name" value="Tryp_SPc"/>
    <property type="match status" value="1"/>
</dbReference>
<dbReference type="OrthoDB" id="238681at2759"/>
<reference evidence="3 4" key="1">
    <citation type="submission" date="2020-08" db="EMBL/GenBank/DDBJ databases">
        <title>Aphidius gifuensis genome sequencing and assembly.</title>
        <authorList>
            <person name="Du Z."/>
        </authorList>
    </citation>
    <scope>NUCLEOTIDE SEQUENCE [LARGE SCALE GENOMIC DNA]</scope>
    <source>
        <strain evidence="3">YNYX2018</strain>
        <tissue evidence="3">Adults</tissue>
    </source>
</reference>
<accession>A0A834XT15</accession>
<dbReference type="AlphaFoldDB" id="A0A834XT15"/>
<sequence length="399" mass="46091">MKLLTVILLFINLLVIVKSQTHKGCFSIVEFDGDKNLTTPQIFINVKNISKYGGVNLRVSISIPPYVSIKNYEDAISVVNQTENQLESSNNSMSIKWKFIFPEDIRTELLEIAVNEEVYECRDTEDYPRILNYQYYLPLEKNPRDTVVNEVCSKPKDIGNIKNFSTTSDPSQWPWLALIFSRTNDTRTHVCSGSFITNRHVLTTASCVLSNNGLEIGYKITELVETDYDNTTAVYYKLKNLRIHPHYGSNLEANIAILEITDDDIETRNIDQVCIWSLPEAGELYMTDWNEEKQFQQLKFVINKTVDCLDMYPNVLANDNSPFLSEDDIFCATVIDKNTSYYNYFSKEGNGLVAYDSDNDEYYLRGMLTSFFDVYSADGFFINLEEYYTWIKHATETMY</sequence>